<evidence type="ECO:0000313" key="3">
    <source>
        <dbReference type="EMBL" id="CAD9620153.1"/>
    </source>
</evidence>
<keyword evidence="2" id="KW-0732">Signal</keyword>
<protein>
    <submittedName>
        <fullName evidence="3">Uncharacterized protein</fullName>
    </submittedName>
</protein>
<sequence>MRCRNSSIRRRLLIVSAAIAYVAVTTASTQAAATHAALSTTSLSSPHSSHPNENNIKNNNSDDEATLMVPTFSCGSHWKSATQCNQLCIDGSDTSCPTGQYCYAGIPCSKSNVEESTLRMEAEWMERLMLERDGNGVKEFVCGVSFEEAESSCGSNGGSMGGGSSVHYCNSGQSSECPSNMQCFASVACGSGSSSDDSSYPSSLLSAVSSSPSQQQPTIISFSSPTANVTPIILQEEENDDDASSFSYYSYHNIVGTMGSKLWTSLGEFSHSKC</sequence>
<feature type="compositionally biased region" description="Low complexity" evidence="1">
    <location>
        <begin position="41"/>
        <end position="59"/>
    </location>
</feature>
<feature type="signal peptide" evidence="2">
    <location>
        <begin position="1"/>
        <end position="27"/>
    </location>
</feature>
<organism evidence="3">
    <name type="scientific">Skeletonema marinoi</name>
    <dbReference type="NCBI Taxonomy" id="267567"/>
    <lineage>
        <taxon>Eukaryota</taxon>
        <taxon>Sar</taxon>
        <taxon>Stramenopiles</taxon>
        <taxon>Ochrophyta</taxon>
        <taxon>Bacillariophyta</taxon>
        <taxon>Coscinodiscophyceae</taxon>
        <taxon>Thalassiosirophycidae</taxon>
        <taxon>Thalassiosirales</taxon>
        <taxon>Skeletonemataceae</taxon>
        <taxon>Skeletonema</taxon>
        <taxon>Skeletonema marinoi-dohrnii complex</taxon>
    </lineage>
</organism>
<gene>
    <name evidence="3" type="ORF">SMAR0320_LOCUS17543</name>
</gene>
<name>A0A7S2LYJ7_9STRA</name>
<evidence type="ECO:0000256" key="1">
    <source>
        <dbReference type="SAM" id="MobiDB-lite"/>
    </source>
</evidence>
<evidence type="ECO:0000256" key="2">
    <source>
        <dbReference type="SAM" id="SignalP"/>
    </source>
</evidence>
<accession>A0A7S2LYJ7</accession>
<feature type="region of interest" description="Disordered" evidence="1">
    <location>
        <begin position="41"/>
        <end position="62"/>
    </location>
</feature>
<feature type="region of interest" description="Disordered" evidence="1">
    <location>
        <begin position="201"/>
        <end position="221"/>
    </location>
</feature>
<proteinExistence type="predicted"/>
<feature type="chain" id="PRO_5030943358" evidence="2">
    <location>
        <begin position="28"/>
        <end position="274"/>
    </location>
</feature>
<dbReference type="EMBL" id="HBGZ01024742">
    <property type="protein sequence ID" value="CAD9620153.1"/>
    <property type="molecule type" value="Transcribed_RNA"/>
</dbReference>
<reference evidence="3" key="1">
    <citation type="submission" date="2021-01" db="EMBL/GenBank/DDBJ databases">
        <authorList>
            <person name="Corre E."/>
            <person name="Pelletier E."/>
            <person name="Niang G."/>
            <person name="Scheremetjew M."/>
            <person name="Finn R."/>
            <person name="Kale V."/>
            <person name="Holt S."/>
            <person name="Cochrane G."/>
            <person name="Meng A."/>
            <person name="Brown T."/>
            <person name="Cohen L."/>
        </authorList>
    </citation>
    <scope>NUCLEOTIDE SEQUENCE</scope>
    <source>
        <strain evidence="3">SM1012Den-03</strain>
    </source>
</reference>
<dbReference type="AlphaFoldDB" id="A0A7S2LYJ7"/>